<dbReference type="GO" id="GO:0004674">
    <property type="term" value="F:protein serine/threonine kinase activity"/>
    <property type="evidence" value="ECO:0007669"/>
    <property type="project" value="UniProtKB-KW"/>
</dbReference>
<keyword evidence="8" id="KW-0479">Metal-binding</keyword>
<keyword evidence="11 18" id="KW-0067">ATP-binding</keyword>
<keyword evidence="12" id="KW-0460">Magnesium</keyword>
<evidence type="ECO:0000256" key="14">
    <source>
        <dbReference type="ARBA" id="ARBA00023211"/>
    </source>
</evidence>
<name>A0A3B3VLC7_9TELE</name>
<keyword evidence="6" id="KW-0597">Phosphoprotein</keyword>
<dbReference type="InterPro" id="IPR011009">
    <property type="entry name" value="Kinase-like_dom_sf"/>
</dbReference>
<reference evidence="21" key="2">
    <citation type="submission" date="2025-09" db="UniProtKB">
        <authorList>
            <consortium name="Ensembl"/>
        </authorList>
    </citation>
    <scope>IDENTIFICATION</scope>
</reference>
<dbReference type="Pfam" id="PF07714">
    <property type="entry name" value="PK_Tyr_Ser-Thr"/>
    <property type="match status" value="1"/>
</dbReference>
<dbReference type="PRINTS" id="PR00109">
    <property type="entry name" value="TYRKINASE"/>
</dbReference>
<dbReference type="Gene3D" id="3.30.200.20">
    <property type="entry name" value="Phosphorylase Kinase, domain 1"/>
    <property type="match status" value="1"/>
</dbReference>
<evidence type="ECO:0000256" key="4">
    <source>
        <dbReference type="ARBA" id="ARBA00013203"/>
    </source>
</evidence>
<evidence type="ECO:0000256" key="1">
    <source>
        <dbReference type="ARBA" id="ARBA00001936"/>
    </source>
</evidence>
<evidence type="ECO:0000256" key="16">
    <source>
        <dbReference type="ARBA" id="ARBA00049308"/>
    </source>
</evidence>
<dbReference type="GO" id="GO:0004712">
    <property type="term" value="F:protein serine/threonine/tyrosine kinase activity"/>
    <property type="evidence" value="ECO:0007669"/>
    <property type="project" value="UniProtKB-EC"/>
</dbReference>
<keyword evidence="13" id="KW-0829">Tyrosine-protein kinase</keyword>
<dbReference type="PROSITE" id="PS00107">
    <property type="entry name" value="PROTEIN_KINASE_ATP"/>
    <property type="match status" value="1"/>
</dbReference>
<dbReference type="PANTHER" id="PTHR46485:SF3">
    <property type="entry name" value="DUAL SPECIFICITY TESTIS-SPECIFIC PROTEIN KINASE 1"/>
    <property type="match status" value="1"/>
</dbReference>
<proteinExistence type="inferred from homology"/>
<dbReference type="STRING" id="48699.ENSPLAP00000025813"/>
<dbReference type="PANTHER" id="PTHR46485">
    <property type="entry name" value="LIM DOMAIN KINASE 1"/>
    <property type="match status" value="1"/>
</dbReference>
<keyword evidence="22" id="KW-1185">Reference proteome</keyword>
<evidence type="ECO:0000256" key="18">
    <source>
        <dbReference type="PROSITE-ProRule" id="PRU10141"/>
    </source>
</evidence>
<keyword evidence="9 18" id="KW-0547">Nucleotide-binding</keyword>
<reference evidence="21" key="1">
    <citation type="submission" date="2025-08" db="UniProtKB">
        <authorList>
            <consortium name="Ensembl"/>
        </authorList>
    </citation>
    <scope>IDENTIFICATION</scope>
</reference>
<dbReference type="PROSITE" id="PS00109">
    <property type="entry name" value="PROTEIN_KINASE_TYR"/>
    <property type="match status" value="1"/>
</dbReference>
<dbReference type="Gene3D" id="1.10.510.10">
    <property type="entry name" value="Transferase(Phosphotransferase) domain 1"/>
    <property type="match status" value="1"/>
</dbReference>
<comment type="catalytic activity">
    <reaction evidence="16">
        <text>L-threonyl-[protein] + ATP = O-phospho-L-threonyl-[protein] + ADP + H(+)</text>
        <dbReference type="Rhea" id="RHEA:46608"/>
        <dbReference type="Rhea" id="RHEA-COMP:11060"/>
        <dbReference type="Rhea" id="RHEA-COMP:11605"/>
        <dbReference type="ChEBI" id="CHEBI:15378"/>
        <dbReference type="ChEBI" id="CHEBI:30013"/>
        <dbReference type="ChEBI" id="CHEBI:30616"/>
        <dbReference type="ChEBI" id="CHEBI:61977"/>
        <dbReference type="ChEBI" id="CHEBI:456216"/>
        <dbReference type="EC" id="2.7.12.1"/>
    </reaction>
</comment>
<comment type="catalytic activity">
    <reaction evidence="17">
        <text>L-tyrosyl-[protein] + ATP = O-phospho-L-tyrosyl-[protein] + ADP + H(+)</text>
        <dbReference type="Rhea" id="RHEA:10596"/>
        <dbReference type="Rhea" id="RHEA-COMP:10136"/>
        <dbReference type="Rhea" id="RHEA-COMP:20101"/>
        <dbReference type="ChEBI" id="CHEBI:15378"/>
        <dbReference type="ChEBI" id="CHEBI:30616"/>
        <dbReference type="ChEBI" id="CHEBI:46858"/>
        <dbReference type="ChEBI" id="CHEBI:61978"/>
        <dbReference type="ChEBI" id="CHEBI:456216"/>
        <dbReference type="EC" id="2.7.12.1"/>
    </reaction>
</comment>
<feature type="domain" description="Protein kinase" evidence="20">
    <location>
        <begin position="53"/>
        <end position="309"/>
    </location>
</feature>
<dbReference type="PROSITE" id="PS50011">
    <property type="entry name" value="PROTEIN_KINASE_DOM"/>
    <property type="match status" value="1"/>
</dbReference>
<feature type="region of interest" description="Disordered" evidence="19">
    <location>
        <begin position="502"/>
        <end position="531"/>
    </location>
</feature>
<dbReference type="InterPro" id="IPR017441">
    <property type="entry name" value="Protein_kinase_ATP_BS"/>
</dbReference>
<evidence type="ECO:0000313" key="22">
    <source>
        <dbReference type="Proteomes" id="UP000261500"/>
    </source>
</evidence>
<evidence type="ECO:0000313" key="21">
    <source>
        <dbReference type="Ensembl" id="ENSPLAP00000025813.1"/>
    </source>
</evidence>
<comment type="cofactor">
    <cofactor evidence="2">
        <name>Mg(2+)</name>
        <dbReference type="ChEBI" id="CHEBI:18420"/>
    </cofactor>
</comment>
<evidence type="ECO:0000256" key="19">
    <source>
        <dbReference type="SAM" id="MobiDB-lite"/>
    </source>
</evidence>
<dbReference type="GO" id="GO:0030036">
    <property type="term" value="P:actin cytoskeleton organization"/>
    <property type="evidence" value="ECO:0007669"/>
    <property type="project" value="TreeGrafter"/>
</dbReference>
<dbReference type="GO" id="GO:0004713">
    <property type="term" value="F:protein tyrosine kinase activity"/>
    <property type="evidence" value="ECO:0007669"/>
    <property type="project" value="UniProtKB-KW"/>
</dbReference>
<dbReference type="GO" id="GO:0005634">
    <property type="term" value="C:nucleus"/>
    <property type="evidence" value="ECO:0007669"/>
    <property type="project" value="TreeGrafter"/>
</dbReference>
<evidence type="ECO:0000256" key="8">
    <source>
        <dbReference type="ARBA" id="ARBA00022723"/>
    </source>
</evidence>
<feature type="binding site" evidence="18">
    <location>
        <position position="82"/>
    </location>
    <ligand>
        <name>ATP</name>
        <dbReference type="ChEBI" id="CHEBI:30616"/>
    </ligand>
</feature>
<evidence type="ECO:0000256" key="15">
    <source>
        <dbReference type="ARBA" id="ARBA00049003"/>
    </source>
</evidence>
<comment type="cofactor">
    <cofactor evidence="1">
        <name>Mn(2+)</name>
        <dbReference type="ChEBI" id="CHEBI:29035"/>
    </cofactor>
</comment>
<feature type="compositionally biased region" description="Acidic residues" evidence="19">
    <location>
        <begin position="502"/>
        <end position="511"/>
    </location>
</feature>
<evidence type="ECO:0000256" key="3">
    <source>
        <dbReference type="ARBA" id="ARBA00005843"/>
    </source>
</evidence>
<evidence type="ECO:0000256" key="13">
    <source>
        <dbReference type="ARBA" id="ARBA00023137"/>
    </source>
</evidence>
<comment type="similarity">
    <text evidence="3">Belongs to the protein kinase superfamily. TKL Ser/Thr protein kinase family.</text>
</comment>
<dbReference type="GeneID" id="106963785"/>
<dbReference type="InterPro" id="IPR001245">
    <property type="entry name" value="Ser-Thr/Tyr_kinase_cat_dom"/>
</dbReference>
<evidence type="ECO:0000256" key="2">
    <source>
        <dbReference type="ARBA" id="ARBA00001946"/>
    </source>
</evidence>
<keyword evidence="5" id="KW-0723">Serine/threonine-protein kinase</keyword>
<feature type="region of interest" description="Disordered" evidence="19">
    <location>
        <begin position="335"/>
        <end position="368"/>
    </location>
</feature>
<dbReference type="FunFam" id="3.30.200.20:FF:000134">
    <property type="entry name" value="Dual specificity testis-specific protein kinase 2"/>
    <property type="match status" value="1"/>
</dbReference>
<feature type="compositionally biased region" description="Low complexity" evidence="19">
    <location>
        <begin position="357"/>
        <end position="368"/>
    </location>
</feature>
<keyword evidence="10" id="KW-0418">Kinase</keyword>
<dbReference type="GO" id="GO:0046872">
    <property type="term" value="F:metal ion binding"/>
    <property type="evidence" value="ECO:0007669"/>
    <property type="project" value="UniProtKB-KW"/>
</dbReference>
<dbReference type="AlphaFoldDB" id="A0A3B3VLC7"/>
<evidence type="ECO:0000256" key="5">
    <source>
        <dbReference type="ARBA" id="ARBA00022527"/>
    </source>
</evidence>
<keyword evidence="14" id="KW-0464">Manganese</keyword>
<dbReference type="InterPro" id="IPR008266">
    <property type="entry name" value="Tyr_kinase_AS"/>
</dbReference>
<dbReference type="OrthoDB" id="20134at2759"/>
<evidence type="ECO:0000256" key="11">
    <source>
        <dbReference type="ARBA" id="ARBA00022840"/>
    </source>
</evidence>
<dbReference type="GeneTree" id="ENSGT00940000157807"/>
<dbReference type="Proteomes" id="UP000261500">
    <property type="component" value="Unplaced"/>
</dbReference>
<comment type="catalytic activity">
    <reaction evidence="15">
        <text>L-seryl-[protein] + ATP = O-phospho-L-seryl-[protein] + ADP + H(+)</text>
        <dbReference type="Rhea" id="RHEA:17989"/>
        <dbReference type="Rhea" id="RHEA-COMP:9863"/>
        <dbReference type="Rhea" id="RHEA-COMP:11604"/>
        <dbReference type="ChEBI" id="CHEBI:15378"/>
        <dbReference type="ChEBI" id="CHEBI:29999"/>
        <dbReference type="ChEBI" id="CHEBI:30616"/>
        <dbReference type="ChEBI" id="CHEBI:83421"/>
        <dbReference type="ChEBI" id="CHEBI:456216"/>
        <dbReference type="EC" id="2.7.12.1"/>
    </reaction>
</comment>
<dbReference type="GO" id="GO:0051496">
    <property type="term" value="P:positive regulation of stress fiber assembly"/>
    <property type="evidence" value="ECO:0007669"/>
    <property type="project" value="TreeGrafter"/>
</dbReference>
<evidence type="ECO:0000256" key="6">
    <source>
        <dbReference type="ARBA" id="ARBA00022553"/>
    </source>
</evidence>
<dbReference type="GO" id="GO:0005524">
    <property type="term" value="F:ATP binding"/>
    <property type="evidence" value="ECO:0007669"/>
    <property type="project" value="UniProtKB-UniRule"/>
</dbReference>
<accession>A0A3B3VLC7</accession>
<dbReference type="RefSeq" id="XP_014914362.1">
    <property type="nucleotide sequence ID" value="XM_015058876.1"/>
</dbReference>
<dbReference type="SUPFAM" id="SSF56112">
    <property type="entry name" value="Protein kinase-like (PK-like)"/>
    <property type="match status" value="1"/>
</dbReference>
<dbReference type="CDD" id="cd14155">
    <property type="entry name" value="PKc_TESK"/>
    <property type="match status" value="1"/>
</dbReference>
<dbReference type="EC" id="2.7.12.1" evidence="4"/>
<dbReference type="InterPro" id="IPR050940">
    <property type="entry name" value="Actin_reg-Ser/Thr_kinase"/>
</dbReference>
<evidence type="ECO:0000256" key="7">
    <source>
        <dbReference type="ARBA" id="ARBA00022679"/>
    </source>
</evidence>
<dbReference type="Ensembl" id="ENSPLAT00000017261.1">
    <property type="protein sequence ID" value="ENSPLAP00000025813.1"/>
    <property type="gene ID" value="ENSPLAG00000013106.1"/>
</dbReference>
<sequence>MDHYNECCLCNPEDGPGGLDEPPLHSIHAPNRIRPSSYRALRSAVSSLARIDDFFCEKIGSGFFSEVFKVQHRITGQVMALKMNTLASNKANMLREVQLMNRLCHPNILRFLGVCVHEGQLHALTEYINGGNLEQLLDSDLYLSWSARVGLSLDIARGLEYLHSKGIFHRDLTSKNCLVRCENGTFTAVVGDFGLAEKIPDYSDGVEKQPLAIVGSPYWMAPEVLRGELYDEKVDVFAFGIILCEIIARIEADPDFLPRTEDFGLDVPAFENMIGDCPAAFFSLAVTCCNMSAERRPSFSDIVFTLEAMGGEDRQIPITLEPVTVNVSPYRRRSSPCHLGNHSQPRKGLARSQSDMLPPAALTPPLLGTPPRVNPFSLRRDLNGGRCKLLDTPSKSVISLTFTLPALCDPCASPRLLRGTTGMLAPPRRCQSLPCTPEISRTAPFPCDTEQEEDGIGQVAGNEGDERVLVSEEQTDGQSLDTTEEDSGLPLELEMVSLGRLDEEEEEENNEESVCLTEPMDCTKSPEPAKRILNSTPLKPLLTSTSCSNLRTKAWRLPCSNGPPSFPALPKLDNNNLSELVIGQQVQWGGGRHSNGYGEGQVPSSDLTGSSERDEVISCPSCCLVGLSFPSVCLRGSAAVPVSRRRASLPRQRQYQNLNGTITASNASSSAASATAARTLLCRSTNGLVADQSVPREPGRTLPEAQS</sequence>
<protein>
    <recommendedName>
        <fullName evidence="4">dual-specificity kinase</fullName>
        <ecNumber evidence="4">2.7.12.1</ecNumber>
    </recommendedName>
</protein>
<dbReference type="FunFam" id="1.10.510.10:FF:000202">
    <property type="entry name" value="Dual specificity testis-specific protein kinase 2"/>
    <property type="match status" value="1"/>
</dbReference>
<evidence type="ECO:0000256" key="17">
    <source>
        <dbReference type="ARBA" id="ARBA00051680"/>
    </source>
</evidence>
<evidence type="ECO:0000256" key="9">
    <source>
        <dbReference type="ARBA" id="ARBA00022741"/>
    </source>
</evidence>
<feature type="region of interest" description="Disordered" evidence="19">
    <location>
        <begin position="441"/>
        <end position="465"/>
    </location>
</feature>
<evidence type="ECO:0000256" key="12">
    <source>
        <dbReference type="ARBA" id="ARBA00022842"/>
    </source>
</evidence>
<dbReference type="CTD" id="556048"/>
<dbReference type="InterPro" id="IPR000719">
    <property type="entry name" value="Prot_kinase_dom"/>
</dbReference>
<keyword evidence="7" id="KW-0808">Transferase</keyword>
<evidence type="ECO:0000256" key="10">
    <source>
        <dbReference type="ARBA" id="ARBA00022777"/>
    </source>
</evidence>
<organism evidence="21 22">
    <name type="scientific">Poecilia latipinna</name>
    <name type="common">sailfin molly</name>
    <dbReference type="NCBI Taxonomy" id="48699"/>
    <lineage>
        <taxon>Eukaryota</taxon>
        <taxon>Metazoa</taxon>
        <taxon>Chordata</taxon>
        <taxon>Craniata</taxon>
        <taxon>Vertebrata</taxon>
        <taxon>Euteleostomi</taxon>
        <taxon>Actinopterygii</taxon>
        <taxon>Neopterygii</taxon>
        <taxon>Teleostei</taxon>
        <taxon>Neoteleostei</taxon>
        <taxon>Acanthomorphata</taxon>
        <taxon>Ovalentaria</taxon>
        <taxon>Atherinomorphae</taxon>
        <taxon>Cyprinodontiformes</taxon>
        <taxon>Poeciliidae</taxon>
        <taxon>Poeciliinae</taxon>
        <taxon>Poecilia</taxon>
    </lineage>
</organism>
<dbReference type="GO" id="GO:0005737">
    <property type="term" value="C:cytoplasm"/>
    <property type="evidence" value="ECO:0007669"/>
    <property type="project" value="TreeGrafter"/>
</dbReference>
<evidence type="ECO:0000259" key="20">
    <source>
        <dbReference type="PROSITE" id="PS50011"/>
    </source>
</evidence>
<dbReference type="KEGG" id="plai:106963785"/>